<proteinExistence type="predicted"/>
<dbReference type="SUPFAM" id="SSF56281">
    <property type="entry name" value="Metallo-hydrolase/oxidoreductase"/>
    <property type="match status" value="1"/>
</dbReference>
<name>A0A0X8JMJ0_9BACT</name>
<organism evidence="2 3">
    <name type="scientific">Desulfovibrio fairfieldensis</name>
    <dbReference type="NCBI Taxonomy" id="44742"/>
    <lineage>
        <taxon>Bacteria</taxon>
        <taxon>Pseudomonadati</taxon>
        <taxon>Thermodesulfobacteriota</taxon>
        <taxon>Desulfovibrionia</taxon>
        <taxon>Desulfovibrionales</taxon>
        <taxon>Desulfovibrionaceae</taxon>
        <taxon>Desulfovibrio</taxon>
    </lineage>
</organism>
<dbReference type="Proteomes" id="UP000069241">
    <property type="component" value="Chromosome"/>
</dbReference>
<dbReference type="PANTHER" id="PTHR15032">
    <property type="entry name" value="N-ACYL-PHOSPHATIDYLETHANOLAMINE-HYDROLYZING PHOSPHOLIPASE D"/>
    <property type="match status" value="1"/>
</dbReference>
<dbReference type="AlphaFoldDB" id="A0A0X8JMJ0"/>
<dbReference type="STRING" id="44742.AXF13_02180"/>
<protein>
    <submittedName>
        <fullName evidence="2">MBL fold metallo-hydrolase</fullName>
    </submittedName>
</protein>
<gene>
    <name evidence="2" type="ORF">AXF13_02180</name>
</gene>
<dbReference type="GO" id="GO:0070290">
    <property type="term" value="F:N-acylphosphatidylethanolamine-specific phospholipase D activity"/>
    <property type="evidence" value="ECO:0007669"/>
    <property type="project" value="InterPro"/>
</dbReference>
<accession>A0A0X8JMJ0</accession>
<reference evidence="3" key="1">
    <citation type="submission" date="2016-02" db="EMBL/GenBank/DDBJ databases">
        <authorList>
            <person name="Holder M.E."/>
            <person name="Ajami N.J."/>
            <person name="Petrosino J.F."/>
        </authorList>
    </citation>
    <scope>NUCLEOTIDE SEQUENCE [LARGE SCALE GENOMIC DNA]</scope>
    <source>
        <strain evidence="3">CCUG 45958</strain>
    </source>
</reference>
<evidence type="ECO:0000313" key="2">
    <source>
        <dbReference type="EMBL" id="AMD91477.1"/>
    </source>
</evidence>
<dbReference type="InterPro" id="IPR036866">
    <property type="entry name" value="RibonucZ/Hydroxyglut_hydro"/>
</dbReference>
<dbReference type="PANTHER" id="PTHR15032:SF4">
    <property type="entry name" value="N-ACYL-PHOSPHATIDYLETHANOLAMINE-HYDROLYZING PHOSPHOLIPASE D"/>
    <property type="match status" value="1"/>
</dbReference>
<keyword evidence="3" id="KW-1185">Reference proteome</keyword>
<dbReference type="GO" id="GO:0008270">
    <property type="term" value="F:zinc ion binding"/>
    <property type="evidence" value="ECO:0007669"/>
    <property type="project" value="InterPro"/>
</dbReference>
<evidence type="ECO:0000313" key="3">
    <source>
        <dbReference type="Proteomes" id="UP000069241"/>
    </source>
</evidence>
<keyword evidence="2" id="KW-0378">Hydrolase</keyword>
<sequence>MLAGLVFGILLLVLGGYAYMQSPPFGARSQGERLERMQRSPQYRDGVFHNLEPVPRDGAQGGMALALIKYALRRKVNPAPPAPLPTCKTDLRALDRNTDVVVWLGHSSYFVQLGGHRLLIDPVFSENAAPLPRGNPAFAGSNIYSAADMPDIDALLISHDHWDHLDYPTATALRGKVRRVVCGPGVGASFVRWGYAEATVTELDWNESVALGGGLNVHAQTARHYSSRGFARDSTLWLGFALTTPQRRLFFSGDSGYGRHFEAIGKAFGGFDLVMLDSGQYDADWPYIHMTPEEAARAARDLQAETLLPAHVGKFSIAFHSWDDPFRRSVAAAEGQPYSLLTPKVGEVVILPAPGAPWPVFPRWWEELPG</sequence>
<dbReference type="GO" id="GO:0005737">
    <property type="term" value="C:cytoplasm"/>
    <property type="evidence" value="ECO:0007669"/>
    <property type="project" value="TreeGrafter"/>
</dbReference>
<dbReference type="Gene3D" id="3.60.15.10">
    <property type="entry name" value="Ribonuclease Z/Hydroxyacylglutathione hydrolase-like"/>
    <property type="match status" value="1"/>
</dbReference>
<dbReference type="InterPro" id="IPR024884">
    <property type="entry name" value="NAPE-PLD"/>
</dbReference>
<feature type="domain" description="Metallo-beta-lactamase" evidence="1">
    <location>
        <begin position="116"/>
        <end position="311"/>
    </location>
</feature>
<dbReference type="Pfam" id="PF12706">
    <property type="entry name" value="Lactamase_B_2"/>
    <property type="match status" value="1"/>
</dbReference>
<dbReference type="KEGG" id="dfi:AXF13_02180"/>
<dbReference type="InterPro" id="IPR001279">
    <property type="entry name" value="Metallo-B-lactamas"/>
</dbReference>
<dbReference type="PIRSF" id="PIRSF038896">
    <property type="entry name" value="NAPE-PLD"/>
    <property type="match status" value="1"/>
</dbReference>
<dbReference type="EMBL" id="CP014229">
    <property type="protein sequence ID" value="AMD91477.1"/>
    <property type="molecule type" value="Genomic_DNA"/>
</dbReference>
<evidence type="ECO:0000259" key="1">
    <source>
        <dbReference type="Pfam" id="PF12706"/>
    </source>
</evidence>